<sequence length="186" mass="18477">MRHARDFAVTVLALAALGVVAGVLWSILAPRPPYVVTGRGPVLADPSTQALIAADGWFAVVTGAFGLACGAAGYSLSRRGRPLAVVTGLAAGGLLAGHLATVVGGAVNLGAVSVAAAGRNLPTVAGPLELTAQGVLVAWPMLAAGLFAALEGLAGYRDSPLRRPFGGRDPYGPISSYDISGGGPAR</sequence>
<accession>A0A171B8R0</accession>
<dbReference type="Proteomes" id="UP000077701">
    <property type="component" value="Unassembled WGS sequence"/>
</dbReference>
<comment type="caution">
    <text evidence="2">The sequence shown here is derived from an EMBL/GenBank/DDBJ whole genome shotgun (WGS) entry which is preliminary data.</text>
</comment>
<reference evidence="2 3" key="1">
    <citation type="journal article" date="2016" name="Genome Announc.">
        <title>Draft Genome Sequence of Planomonospora sphaerica JCM9374, a Rare Actinomycete.</title>
        <authorList>
            <person name="Dohra H."/>
            <person name="Suzuki T."/>
            <person name="Inoue Y."/>
            <person name="Kodani S."/>
        </authorList>
    </citation>
    <scope>NUCLEOTIDE SEQUENCE [LARGE SCALE GENOMIC DNA]</scope>
    <source>
        <strain evidence="2 3">JCM 9374</strain>
    </source>
</reference>
<keyword evidence="1" id="KW-0812">Transmembrane</keyword>
<feature type="transmembrane region" description="Helical" evidence="1">
    <location>
        <begin position="56"/>
        <end position="76"/>
    </location>
</feature>
<dbReference type="RefSeq" id="WP_068894131.1">
    <property type="nucleotide sequence ID" value="NZ_BDCX01000001.1"/>
</dbReference>
<protein>
    <submittedName>
        <fullName evidence="2">ABC transporter integral membrane subunit</fullName>
    </submittedName>
</protein>
<feature type="transmembrane region" description="Helical" evidence="1">
    <location>
        <begin position="83"/>
        <end position="116"/>
    </location>
</feature>
<keyword evidence="3" id="KW-1185">Reference proteome</keyword>
<reference evidence="3" key="2">
    <citation type="submission" date="2016-04" db="EMBL/GenBank/DDBJ databases">
        <title>Planomonospora sphaerica JCM9374 whole genome shotgun sequence.</title>
        <authorList>
            <person name="Suzuki T."/>
            <person name="Dohra H."/>
            <person name="Kodani S."/>
        </authorList>
    </citation>
    <scope>NUCLEOTIDE SEQUENCE [LARGE SCALE GENOMIC DNA]</scope>
    <source>
        <strain evidence="3">JCM 9374</strain>
    </source>
</reference>
<proteinExistence type="predicted"/>
<name>A0A171B8R0_9ACTN</name>
<keyword evidence="1" id="KW-1133">Transmembrane helix</keyword>
<gene>
    <name evidence="2" type="ORF">PS9374_00418</name>
</gene>
<feature type="transmembrane region" description="Helical" evidence="1">
    <location>
        <begin position="136"/>
        <end position="156"/>
    </location>
</feature>
<evidence type="ECO:0000256" key="1">
    <source>
        <dbReference type="SAM" id="Phobius"/>
    </source>
</evidence>
<dbReference type="OrthoDB" id="3533794at2"/>
<dbReference type="AlphaFoldDB" id="A0A171B8R0"/>
<evidence type="ECO:0000313" key="3">
    <source>
        <dbReference type="Proteomes" id="UP000077701"/>
    </source>
</evidence>
<organism evidence="2 3">
    <name type="scientific">Planomonospora sphaerica</name>
    <dbReference type="NCBI Taxonomy" id="161355"/>
    <lineage>
        <taxon>Bacteria</taxon>
        <taxon>Bacillati</taxon>
        <taxon>Actinomycetota</taxon>
        <taxon>Actinomycetes</taxon>
        <taxon>Streptosporangiales</taxon>
        <taxon>Streptosporangiaceae</taxon>
        <taxon>Planomonospora</taxon>
    </lineage>
</organism>
<keyword evidence="1" id="KW-0472">Membrane</keyword>
<feature type="transmembrane region" description="Helical" evidence="1">
    <location>
        <begin position="7"/>
        <end position="28"/>
    </location>
</feature>
<dbReference type="EMBL" id="BDCX01000001">
    <property type="protein sequence ID" value="GAT64786.1"/>
    <property type="molecule type" value="Genomic_DNA"/>
</dbReference>
<evidence type="ECO:0000313" key="2">
    <source>
        <dbReference type="EMBL" id="GAT64786.1"/>
    </source>
</evidence>